<organism evidence="2 3">
    <name type="scientific">Colwellia chukchiensis</name>
    <dbReference type="NCBI Taxonomy" id="641665"/>
    <lineage>
        <taxon>Bacteria</taxon>
        <taxon>Pseudomonadati</taxon>
        <taxon>Pseudomonadota</taxon>
        <taxon>Gammaproteobacteria</taxon>
        <taxon>Alteromonadales</taxon>
        <taxon>Colwelliaceae</taxon>
        <taxon>Colwellia</taxon>
    </lineage>
</organism>
<keyword evidence="1" id="KW-0812">Transmembrane</keyword>
<dbReference type="GO" id="GO:0046521">
    <property type="term" value="P:sphingoid catabolic process"/>
    <property type="evidence" value="ECO:0007669"/>
    <property type="project" value="TreeGrafter"/>
</dbReference>
<dbReference type="GO" id="GO:0016020">
    <property type="term" value="C:membrane"/>
    <property type="evidence" value="ECO:0007669"/>
    <property type="project" value="GOC"/>
</dbReference>
<gene>
    <name evidence="2" type="ORF">SAMN05216262_11378</name>
</gene>
<evidence type="ECO:0000256" key="1">
    <source>
        <dbReference type="SAM" id="Phobius"/>
    </source>
</evidence>
<dbReference type="Proteomes" id="UP000199297">
    <property type="component" value="Unassembled WGS sequence"/>
</dbReference>
<proteinExistence type="predicted"/>
<protein>
    <submittedName>
        <fullName evidence="2">Uncharacterized membrane protein YGL010W</fullName>
    </submittedName>
</protein>
<dbReference type="PANTHER" id="PTHR28026:SF9">
    <property type="entry name" value="2-HYDROXY-PALMITIC ACID DIOXYGENASE MPO1"/>
    <property type="match status" value="1"/>
</dbReference>
<feature type="transmembrane region" description="Helical" evidence="1">
    <location>
        <begin position="21"/>
        <end position="41"/>
    </location>
</feature>
<dbReference type="OrthoDB" id="5515308at2"/>
<dbReference type="RefSeq" id="WP_085285583.1">
    <property type="nucleotide sequence ID" value="NZ_FOBI01000013.1"/>
</dbReference>
<keyword evidence="1" id="KW-0472">Membrane</keyword>
<dbReference type="AlphaFoldDB" id="A0A1H7R454"/>
<name>A0A1H7R454_9GAMM</name>
<dbReference type="InterPro" id="IPR009305">
    <property type="entry name" value="Mpo1-like"/>
</dbReference>
<keyword evidence="1" id="KW-1133">Transmembrane helix</keyword>
<evidence type="ECO:0000313" key="3">
    <source>
        <dbReference type="Proteomes" id="UP000199297"/>
    </source>
</evidence>
<feature type="transmembrane region" description="Helical" evidence="1">
    <location>
        <begin position="101"/>
        <end position="120"/>
    </location>
</feature>
<dbReference type="EMBL" id="FOBI01000013">
    <property type="protein sequence ID" value="SEL55030.1"/>
    <property type="molecule type" value="Genomic_DNA"/>
</dbReference>
<evidence type="ECO:0000313" key="2">
    <source>
        <dbReference type="EMBL" id="SEL55030.1"/>
    </source>
</evidence>
<feature type="transmembrane region" description="Helical" evidence="1">
    <location>
        <begin position="76"/>
        <end position="95"/>
    </location>
</feature>
<dbReference type="Pfam" id="PF06127">
    <property type="entry name" value="Mpo1-like"/>
    <property type="match status" value="1"/>
</dbReference>
<accession>A0A1H7R454</accession>
<sequence length="175" mass="19579">MKPIAEQLANYKSVHLDSRNMISHFIGIPLIVWAITVLLSLTSFQAELGSSQISYTPAMVLFAVSLLYYAKLHLKLAAGMLVYILLNLYLASFAASAENAFSLAIAVFVLGWILQFIGHIYEKAKPAFFDDIMGLIIGPIFLMAELYFALGFEQKLEQQVSAMAKEKRQLINNKR</sequence>
<reference evidence="3" key="1">
    <citation type="submission" date="2016-10" db="EMBL/GenBank/DDBJ databases">
        <authorList>
            <person name="Varghese N."/>
            <person name="Submissions S."/>
        </authorList>
    </citation>
    <scope>NUCLEOTIDE SEQUENCE [LARGE SCALE GENOMIC DNA]</scope>
    <source>
        <strain evidence="3">CGMCC 1.9127</strain>
    </source>
</reference>
<feature type="transmembrane region" description="Helical" evidence="1">
    <location>
        <begin position="132"/>
        <end position="150"/>
    </location>
</feature>
<keyword evidence="3" id="KW-1185">Reference proteome</keyword>
<dbReference type="PANTHER" id="PTHR28026">
    <property type="entry name" value="DUF962 DOMAIN PROTEIN (AFU_ORTHOLOGUE AFUA_8G05310)"/>
    <property type="match status" value="1"/>
</dbReference>